<evidence type="ECO:0000313" key="2">
    <source>
        <dbReference type="EMBL" id="NOG32862.1"/>
    </source>
</evidence>
<evidence type="ECO:0000259" key="1">
    <source>
        <dbReference type="Pfam" id="PF01863"/>
    </source>
</evidence>
<dbReference type="InterPro" id="IPR002725">
    <property type="entry name" value="YgjP-like_metallopeptidase"/>
</dbReference>
<gene>
    <name evidence="2" type="ORF">HLB35_15815</name>
</gene>
<reference evidence="2 3" key="1">
    <citation type="submission" date="2020-05" db="EMBL/GenBank/DDBJ databases">
        <authorList>
            <person name="Ruan W."/>
            <person name="Jeon C.O."/>
            <person name="Chun B.H."/>
        </authorList>
    </citation>
    <scope>NUCLEOTIDE SEQUENCE [LARGE SCALE GENOMIC DNA]</scope>
    <source>
        <strain evidence="2 3">TBZ9</strain>
    </source>
</reference>
<name>A0A7Y3XAK2_9GAMM</name>
<evidence type="ECO:0000313" key="3">
    <source>
        <dbReference type="Proteomes" id="UP000588806"/>
    </source>
</evidence>
<dbReference type="Proteomes" id="UP000588806">
    <property type="component" value="Unassembled WGS sequence"/>
</dbReference>
<dbReference type="RefSeq" id="WP_171703319.1">
    <property type="nucleotide sequence ID" value="NZ_JABFHI010000012.1"/>
</dbReference>
<organism evidence="2 3">
    <name type="scientific">Vreelandella azerica</name>
    <dbReference type="NCBI Taxonomy" id="2732867"/>
    <lineage>
        <taxon>Bacteria</taxon>
        <taxon>Pseudomonadati</taxon>
        <taxon>Pseudomonadota</taxon>
        <taxon>Gammaproteobacteria</taxon>
        <taxon>Oceanospirillales</taxon>
        <taxon>Halomonadaceae</taxon>
        <taxon>Vreelandella</taxon>
    </lineage>
</organism>
<dbReference type="Pfam" id="PF01863">
    <property type="entry name" value="YgjP-like"/>
    <property type="match status" value="1"/>
</dbReference>
<feature type="domain" description="YgjP-like metallopeptidase" evidence="1">
    <location>
        <begin position="38"/>
        <end position="244"/>
    </location>
</feature>
<dbReference type="InterPro" id="IPR053136">
    <property type="entry name" value="UTP_pyrophosphatase-like"/>
</dbReference>
<dbReference type="PANTHER" id="PTHR30399">
    <property type="entry name" value="UNCHARACTERIZED PROTEIN YGJP"/>
    <property type="match status" value="1"/>
</dbReference>
<accession>A0A7Y3XAK2</accession>
<dbReference type="EMBL" id="JABFHI010000012">
    <property type="protein sequence ID" value="NOG32862.1"/>
    <property type="molecule type" value="Genomic_DNA"/>
</dbReference>
<protein>
    <submittedName>
        <fullName evidence="2">M48 family metallopeptidase</fullName>
    </submittedName>
</protein>
<dbReference type="PANTHER" id="PTHR30399:SF1">
    <property type="entry name" value="UTP PYROPHOSPHATASE"/>
    <property type="match status" value="1"/>
</dbReference>
<keyword evidence="3" id="KW-1185">Reference proteome</keyword>
<dbReference type="CDD" id="cd07344">
    <property type="entry name" value="M48_yhfN_like"/>
    <property type="match status" value="1"/>
</dbReference>
<dbReference type="Gene3D" id="3.30.2010.10">
    <property type="entry name" value="Metalloproteases ('zincins'), catalytic domain"/>
    <property type="match status" value="1"/>
</dbReference>
<proteinExistence type="predicted"/>
<dbReference type="AlphaFoldDB" id="A0A7Y3XAK2"/>
<reference evidence="2 3" key="2">
    <citation type="submission" date="2020-06" db="EMBL/GenBank/DDBJ databases">
        <title>Halomonas songnenensis sp. nov., a moderately halophilic bacterium isolated from saline and alkaline soils.</title>
        <authorList>
            <person name="Jiang J."/>
            <person name="Pan Y."/>
        </authorList>
    </citation>
    <scope>NUCLEOTIDE SEQUENCE [LARGE SCALE GENOMIC DNA]</scope>
    <source>
        <strain evidence="2 3">TBZ9</strain>
    </source>
</reference>
<sequence>MSDIQTQMPAAQYAVRYGERTLTFTWTQDAKSACTKRKAVIHVHPNGEVEVQTPEGTSLKDAKQALLRRARWVAGHLKGIEERQRHVLSRDYVSGETLFYLGRRYVLKRLHSDSERHVKLIRGQIQVTGKDLDRERVKADLRAWYRNRASDVFQRRLMHVEQTLPWLKTRPNWRLLEMKTQWGSCSPKGDVLLNPHLVKAPTECIDYVILHELCHLEEHNHSPRFYDLLRHAMPHWEAVKHRLDGMSEMLLNE</sequence>
<comment type="caution">
    <text evidence="2">The sequence shown here is derived from an EMBL/GenBank/DDBJ whole genome shotgun (WGS) entry which is preliminary data.</text>
</comment>